<gene>
    <name evidence="2" type="ORF">AYI68_g4497</name>
</gene>
<reference evidence="2 3" key="1">
    <citation type="journal article" date="2016" name="Mol. Biol. Evol.">
        <title>Genome-Wide Survey of Gut Fungi (Harpellales) Reveals the First Horizontally Transferred Ubiquitin Gene from a Mosquito Host.</title>
        <authorList>
            <person name="Wang Y."/>
            <person name="White M.M."/>
            <person name="Kvist S."/>
            <person name="Moncalvo J.M."/>
        </authorList>
    </citation>
    <scope>NUCLEOTIDE SEQUENCE [LARGE SCALE GENOMIC DNA]</scope>
    <source>
        <strain evidence="2 3">ALG-7-W6</strain>
    </source>
</reference>
<evidence type="ECO:0000313" key="2">
    <source>
        <dbReference type="EMBL" id="OLY81398.1"/>
    </source>
</evidence>
<dbReference type="AlphaFoldDB" id="A0A1R0GX21"/>
<dbReference type="EMBL" id="LSSL01002496">
    <property type="protein sequence ID" value="OLY81398.1"/>
    <property type="molecule type" value="Genomic_DNA"/>
</dbReference>
<comment type="caution">
    <text evidence="2">The sequence shown here is derived from an EMBL/GenBank/DDBJ whole genome shotgun (WGS) entry which is preliminary data.</text>
</comment>
<name>A0A1R0GX21_9FUNG</name>
<feature type="region of interest" description="Disordered" evidence="1">
    <location>
        <begin position="171"/>
        <end position="192"/>
    </location>
</feature>
<feature type="region of interest" description="Disordered" evidence="1">
    <location>
        <begin position="320"/>
        <end position="340"/>
    </location>
</feature>
<feature type="compositionally biased region" description="Low complexity" evidence="1">
    <location>
        <begin position="173"/>
        <end position="182"/>
    </location>
</feature>
<proteinExistence type="predicted"/>
<protein>
    <recommendedName>
        <fullName evidence="4">Pre-rRNA-processing protein RIX1</fullName>
    </recommendedName>
</protein>
<feature type="compositionally biased region" description="Acidic residues" evidence="1">
    <location>
        <begin position="323"/>
        <end position="340"/>
    </location>
</feature>
<dbReference type="Proteomes" id="UP000187455">
    <property type="component" value="Unassembled WGS sequence"/>
</dbReference>
<evidence type="ECO:0000256" key="1">
    <source>
        <dbReference type="SAM" id="MobiDB-lite"/>
    </source>
</evidence>
<dbReference type="OrthoDB" id="20900at2759"/>
<sequence>MKVVKSLLSNSPVFFNTDSRSKIENAVVTYLLLIESNTGTDGVNPEIDYGAILERKRLLLETLLVIISRPIISQASLIPHATRIFSTWLTSSDLTVMKTCKDGLAVLETIIHPKLPASIYPATYLSFENKGSIKDENLKINQIFSDSSNLKNSENNDISISITLEPKISPIESSSDNVSSKDSSAKKRKEPVPDIDFGKKNLDTEISLATKDIEIKNISNISDINQNQIPKMVEKIIDKVSDKTNILAHVSESFELPDMIYNHENKDNAPIEETSLKVSNFFGSENKHKKHEPKYENEIQEPAFKIMDEKMEIKIDLDTSNYMDEDSLMPEIDLEDSDSE</sequence>
<organism evidence="2 3">
    <name type="scientific">Smittium mucronatum</name>
    <dbReference type="NCBI Taxonomy" id="133383"/>
    <lineage>
        <taxon>Eukaryota</taxon>
        <taxon>Fungi</taxon>
        <taxon>Fungi incertae sedis</taxon>
        <taxon>Zoopagomycota</taxon>
        <taxon>Kickxellomycotina</taxon>
        <taxon>Harpellomycetes</taxon>
        <taxon>Harpellales</taxon>
        <taxon>Legeriomycetaceae</taxon>
        <taxon>Smittium</taxon>
    </lineage>
</organism>
<keyword evidence="3" id="KW-1185">Reference proteome</keyword>
<evidence type="ECO:0000313" key="3">
    <source>
        <dbReference type="Proteomes" id="UP000187455"/>
    </source>
</evidence>
<accession>A0A1R0GX21</accession>
<evidence type="ECO:0008006" key="4">
    <source>
        <dbReference type="Google" id="ProtNLM"/>
    </source>
</evidence>